<dbReference type="Pfam" id="PF00285">
    <property type="entry name" value="Citrate_synt"/>
    <property type="match status" value="1"/>
</dbReference>
<evidence type="ECO:0000256" key="6">
    <source>
        <dbReference type="PIRNR" id="PIRNR001369"/>
    </source>
</evidence>
<reference evidence="9 10" key="1">
    <citation type="submission" date="2016-08" db="EMBL/GenBank/DDBJ databases">
        <title>New Insights into Marine Group III Euryarchaeota, from dark to light.</title>
        <authorList>
            <person name="Haro-Moreno J.M."/>
            <person name="Rodriguez-Valera F."/>
            <person name="Lopez-Garcia P."/>
            <person name="Moreira D."/>
            <person name="Martin-Cuadrado A.B."/>
        </authorList>
    </citation>
    <scope>NUCLEOTIDE SEQUENCE [LARGE SCALE GENOMIC DNA]</scope>
    <source>
        <strain evidence="9">CG-Epi6</strain>
    </source>
</reference>
<protein>
    <recommendedName>
        <fullName evidence="6 8">Citrate synthase</fullName>
        <ecNumber evidence="6">2.3.3.16</ecNumber>
    </recommendedName>
</protein>
<feature type="active site" evidence="7">
    <location>
        <position position="320"/>
    </location>
</feature>
<dbReference type="Proteomes" id="UP000183403">
    <property type="component" value="Unassembled WGS sequence"/>
</dbReference>
<accession>A0A1J5T2M9</accession>
<keyword evidence="3" id="KW-0816">Tricarboxylic acid cycle</keyword>
<sequence length="383" mass="42773">MKNVSLPKDNKDSIPEPTKGLEGIVAADTTLSSVNGEKGILRYCGYNIDDLSLNTTFEEIICLLYDIKLPNQERLKDMTLRIGKARVLPDEIKKMIIELEGKTSPMSTLRTVVSALGHYEKNVPLNDLPPKALRLVGQIATAVAMIDRLRNKLPIIDADPEKGHAEDFLRMLTGNEPSKTEIQALDLYLILLADHGFNASTFSARVTAGTLANLHSAITSAVGTLSGPLHGGANEKAMEMIIEVGSVDNASKYIENALSTKQKIMGFGHRVYKVDDARKTHLKSMARKLWEERGDMELFNVSEEIEKQVKDRKNIITNVDFYSAPLLYGLNIPTDLFTPLFAMSRVAGWTAHVLEQYRNNRLIRPRARYVGPIDRTFKPIEQR</sequence>
<dbReference type="EMBL" id="MIYV01000022">
    <property type="protein sequence ID" value="OIR10517.1"/>
    <property type="molecule type" value="Genomic_DNA"/>
</dbReference>
<dbReference type="UniPathway" id="UPA00223"/>
<dbReference type="PRINTS" id="PR00143">
    <property type="entry name" value="CITRTSNTHASE"/>
</dbReference>
<dbReference type="GO" id="GO:0005829">
    <property type="term" value="C:cytosol"/>
    <property type="evidence" value="ECO:0007669"/>
    <property type="project" value="TreeGrafter"/>
</dbReference>
<evidence type="ECO:0000256" key="3">
    <source>
        <dbReference type="ARBA" id="ARBA00022532"/>
    </source>
</evidence>
<evidence type="ECO:0000256" key="5">
    <source>
        <dbReference type="ARBA" id="ARBA00049288"/>
    </source>
</evidence>
<dbReference type="PANTHER" id="PTHR11739:SF4">
    <property type="entry name" value="CITRATE SYNTHASE, PEROXISOMAL"/>
    <property type="match status" value="1"/>
</dbReference>
<dbReference type="SUPFAM" id="SSF48256">
    <property type="entry name" value="Citrate synthase"/>
    <property type="match status" value="1"/>
</dbReference>
<comment type="caution">
    <text evidence="9">The sequence shown here is derived from an EMBL/GenBank/DDBJ whole genome shotgun (WGS) entry which is preliminary data.</text>
</comment>
<dbReference type="Gene3D" id="1.10.230.10">
    <property type="entry name" value="Cytochrome P450-Terp, domain 2"/>
    <property type="match status" value="1"/>
</dbReference>
<keyword evidence="4 6" id="KW-0808">Transferase</keyword>
<dbReference type="InterPro" id="IPR002020">
    <property type="entry name" value="Citrate_synthase"/>
</dbReference>
<evidence type="ECO:0000313" key="10">
    <source>
        <dbReference type="Proteomes" id="UP000183403"/>
    </source>
</evidence>
<evidence type="ECO:0000256" key="7">
    <source>
        <dbReference type="PIRSR" id="PIRSR001369-1"/>
    </source>
</evidence>
<dbReference type="NCBIfam" id="TIGR01800">
    <property type="entry name" value="cit_synth_II"/>
    <property type="match status" value="1"/>
</dbReference>
<dbReference type="AlphaFoldDB" id="A0A1J5T2M9"/>
<dbReference type="InterPro" id="IPR016142">
    <property type="entry name" value="Citrate_synth-like_lrg_a-sub"/>
</dbReference>
<dbReference type="PIRSF" id="PIRSF001369">
    <property type="entry name" value="Citrate_synth"/>
    <property type="match status" value="1"/>
</dbReference>
<evidence type="ECO:0000313" key="9">
    <source>
        <dbReference type="EMBL" id="OIR10517.1"/>
    </source>
</evidence>
<dbReference type="Gene3D" id="1.10.580.10">
    <property type="entry name" value="Citrate Synthase, domain 1"/>
    <property type="match status" value="1"/>
</dbReference>
<dbReference type="InterPro" id="IPR016143">
    <property type="entry name" value="Citrate_synth-like_sm_a-sub"/>
</dbReference>
<evidence type="ECO:0000256" key="4">
    <source>
        <dbReference type="ARBA" id="ARBA00022679"/>
    </source>
</evidence>
<dbReference type="InterPro" id="IPR024176">
    <property type="entry name" value="Citrate_synthase_bac-typ"/>
</dbReference>
<dbReference type="InterPro" id="IPR036969">
    <property type="entry name" value="Citrate_synthase_sf"/>
</dbReference>
<dbReference type="EC" id="2.3.3.16" evidence="6"/>
<dbReference type="GO" id="GO:0005975">
    <property type="term" value="P:carbohydrate metabolic process"/>
    <property type="evidence" value="ECO:0007669"/>
    <property type="project" value="TreeGrafter"/>
</dbReference>
<dbReference type="InterPro" id="IPR011278">
    <property type="entry name" value="2-MeCitrate/Citrate_synth_II"/>
</dbReference>
<proteinExistence type="inferred from homology"/>
<dbReference type="PANTHER" id="PTHR11739">
    <property type="entry name" value="CITRATE SYNTHASE"/>
    <property type="match status" value="1"/>
</dbReference>
<comment type="catalytic activity">
    <reaction evidence="5 6">
        <text>oxaloacetate + acetyl-CoA + H2O = citrate + CoA + H(+)</text>
        <dbReference type="Rhea" id="RHEA:16845"/>
        <dbReference type="ChEBI" id="CHEBI:15377"/>
        <dbReference type="ChEBI" id="CHEBI:15378"/>
        <dbReference type="ChEBI" id="CHEBI:16452"/>
        <dbReference type="ChEBI" id="CHEBI:16947"/>
        <dbReference type="ChEBI" id="CHEBI:57287"/>
        <dbReference type="ChEBI" id="CHEBI:57288"/>
        <dbReference type="EC" id="2.3.3.16"/>
    </reaction>
</comment>
<evidence type="ECO:0000256" key="2">
    <source>
        <dbReference type="ARBA" id="ARBA00010566"/>
    </source>
</evidence>
<gene>
    <name evidence="9" type="ORF">BEU03_00855</name>
</gene>
<evidence type="ECO:0000256" key="8">
    <source>
        <dbReference type="RuleBase" id="RU000441"/>
    </source>
</evidence>
<name>A0A1J5T2M9_9ARCH</name>
<dbReference type="GO" id="GO:0036440">
    <property type="term" value="F:citrate synthase activity"/>
    <property type="evidence" value="ECO:0007669"/>
    <property type="project" value="UniProtKB-EC"/>
</dbReference>
<evidence type="ECO:0000256" key="1">
    <source>
        <dbReference type="ARBA" id="ARBA00005163"/>
    </source>
</evidence>
<comment type="pathway">
    <text evidence="1">Carbohydrate metabolism; tricarboxylic acid cycle.</text>
</comment>
<comment type="similarity">
    <text evidence="2 6 8">Belongs to the citrate synthase family.</text>
</comment>
<organism evidence="9 10">
    <name type="scientific">Marine Group III euryarchaeote CG-Epi6</name>
    <dbReference type="NCBI Taxonomy" id="1889000"/>
    <lineage>
        <taxon>Archaea</taxon>
        <taxon>Methanobacteriati</taxon>
        <taxon>Thermoplasmatota</taxon>
        <taxon>Thermoplasmata</taxon>
        <taxon>Candidatus Thermoprofundales</taxon>
    </lineage>
</organism>
<dbReference type="GO" id="GO:0006099">
    <property type="term" value="P:tricarboxylic acid cycle"/>
    <property type="evidence" value="ECO:0007669"/>
    <property type="project" value="UniProtKB-UniPathway"/>
</dbReference>
<feature type="active site" evidence="7">
    <location>
        <position position="269"/>
    </location>
</feature>